<evidence type="ECO:0000313" key="2">
    <source>
        <dbReference type="EMBL" id="GHD49292.1"/>
    </source>
</evidence>
<dbReference type="Pfam" id="PF09899">
    <property type="entry name" value="DUF2126"/>
    <property type="match status" value="1"/>
</dbReference>
<name>A0A918XRA2_9PROT</name>
<dbReference type="Pfam" id="PF01841">
    <property type="entry name" value="Transglut_core"/>
    <property type="match status" value="1"/>
</dbReference>
<reference evidence="2" key="1">
    <citation type="journal article" date="2014" name="Int. J. Syst. Evol. Microbiol.">
        <title>Complete genome sequence of Corynebacterium casei LMG S-19264T (=DSM 44701T), isolated from a smear-ripened cheese.</title>
        <authorList>
            <consortium name="US DOE Joint Genome Institute (JGI-PGF)"/>
            <person name="Walter F."/>
            <person name="Albersmeier A."/>
            <person name="Kalinowski J."/>
            <person name="Ruckert C."/>
        </authorList>
    </citation>
    <scope>NUCLEOTIDE SEQUENCE</scope>
    <source>
        <strain evidence="2">KCTC 42651</strain>
    </source>
</reference>
<reference evidence="2" key="2">
    <citation type="submission" date="2020-09" db="EMBL/GenBank/DDBJ databases">
        <authorList>
            <person name="Sun Q."/>
            <person name="Kim S."/>
        </authorList>
    </citation>
    <scope>NUCLEOTIDE SEQUENCE</scope>
    <source>
        <strain evidence="2">KCTC 42651</strain>
    </source>
</reference>
<organism evidence="2 3">
    <name type="scientific">Thalassobaculum fulvum</name>
    <dbReference type="NCBI Taxonomy" id="1633335"/>
    <lineage>
        <taxon>Bacteria</taxon>
        <taxon>Pseudomonadati</taxon>
        <taxon>Pseudomonadota</taxon>
        <taxon>Alphaproteobacteria</taxon>
        <taxon>Rhodospirillales</taxon>
        <taxon>Thalassobaculaceae</taxon>
        <taxon>Thalassobaculum</taxon>
    </lineage>
</organism>
<dbReference type="SUPFAM" id="SSF54001">
    <property type="entry name" value="Cysteine proteinases"/>
    <property type="match status" value="1"/>
</dbReference>
<dbReference type="PANTHER" id="PTHR33490">
    <property type="entry name" value="BLR5614 PROTEIN-RELATED"/>
    <property type="match status" value="1"/>
</dbReference>
<dbReference type="RefSeq" id="WP_189989197.1">
    <property type="nucleotide sequence ID" value="NZ_BMZS01000004.1"/>
</dbReference>
<dbReference type="SMART" id="SM00460">
    <property type="entry name" value="TGc"/>
    <property type="match status" value="1"/>
</dbReference>
<dbReference type="Proteomes" id="UP000630353">
    <property type="component" value="Unassembled WGS sequence"/>
</dbReference>
<feature type="domain" description="Transglutaminase-like" evidence="1">
    <location>
        <begin position="172"/>
        <end position="248"/>
    </location>
</feature>
<dbReference type="InterPro" id="IPR013589">
    <property type="entry name" value="Bac_transglu_N"/>
</dbReference>
<accession>A0A918XRA2</accession>
<evidence type="ECO:0000313" key="3">
    <source>
        <dbReference type="Proteomes" id="UP000630353"/>
    </source>
</evidence>
<comment type="caution">
    <text evidence="2">The sequence shown here is derived from an EMBL/GenBank/DDBJ whole genome shotgun (WGS) entry which is preliminary data.</text>
</comment>
<dbReference type="InterPro" id="IPR018667">
    <property type="entry name" value="DUF2126"/>
</dbReference>
<dbReference type="InterPro" id="IPR002931">
    <property type="entry name" value="Transglutaminase-like"/>
</dbReference>
<dbReference type="PANTHER" id="PTHR33490:SF1">
    <property type="entry name" value="SLL1233 PROTEIN"/>
    <property type="match status" value="1"/>
</dbReference>
<dbReference type="Gene3D" id="3.10.620.30">
    <property type="match status" value="1"/>
</dbReference>
<keyword evidence="3" id="KW-1185">Reference proteome</keyword>
<sequence length="1104" mass="123276">MAIHVALTHETRYHYDRPVALGPQVIRLRPAPHSRTRILSYSLKIEPEQHFLNWLQDPQGNYLARVVIPEKTDRFRVTVDLVADMAIINPFDFFVEPEAEHYPFEYEPELKHDLAPYLKADPAGPLLNEFLAQTPRDRRQITDFLVALNQRLQGMIGYIVRMEPGIQTTEETLGSAKGSCRDTGWLLVQILRHLGLAARFASGYLIQLKPDVKALDGPSGTEADFTDLHAWAEVYIPGAGWIGLDPTSGLLCGEGHIPVACTPDPRSAAPIEGMVEPATVDFSHHMAVTRVLETPRVTKPYDEAQWQAIDAVGRQVDADLAAGDVRLTMGGEPTFISIDDLDGDEWNTAAVGPTKRTLADTLIRRLRDRFAPDGLLHYGQGKWYPGESLPRWAFALYWRGDGMPLWRTERLIAREGVDYAPTAEQAEALTKAIARRLGVTEAAALPAYEDPAKFLDRESKLPENVDPFDSKLEDPEERARLARVFDRGLGNPVGYILPIQAWQARDGGRHWMTEVWSFRRGRVLLVPGDSPVGFRLPLGALPWIPPASYPYYYPADPFEDRGELPAPEIRQPFLSGRPSEAEIRQDVRHQPAVPADSAPGKHVRTAMAVEPRDGRLSVFLPPTRSADEYVELLSAVEDAAAEIGTPVHLEGYTPPPDPRINVIKVTPDPGVIEVNIHPARGWEEQVAITEALYEEARLSRLGTEKFLVDGRAVGTGGGNHVVVGGATPVDSPFLRRPDLLRSLVAYWQNHPSLSYLFSGLFIGPTSQAPRIDEARHDQLHELEIAFRQVPDPTAGQIPPWLVDRIFRNLLIDVSGNTHRTEICIDKLYSPDGPTGRLGLVEFRAFEMPPHPRMSLAQALVLRALIAWFWKTPYQGRLKRWGTALHDRFMLPHFVWQDFGDVLADLQGAGYPLQADWYRPHLEFRFPTMGTVDWRDLRLEIRSALEPWHVMGEEGAIGGTVRYVDSSLERLQAKVTGYDPTRYRVTCNGWDLPLAGTGRNGEAVAGVRFRAWHPASALHPTIGVHAPLTFDVVDDWTGRAVTGCVYHVGHPGGRNHDTAPVNAFEAEGRRLARFESMGHTPGRPAGFRQAIDNPEFPLTLDLRLT</sequence>
<evidence type="ECO:0000259" key="1">
    <source>
        <dbReference type="SMART" id="SM00460"/>
    </source>
</evidence>
<dbReference type="AlphaFoldDB" id="A0A918XRA2"/>
<dbReference type="Pfam" id="PF08379">
    <property type="entry name" value="Bact_transglu_N"/>
    <property type="match status" value="1"/>
</dbReference>
<dbReference type="EMBL" id="BMZS01000004">
    <property type="protein sequence ID" value="GHD49292.1"/>
    <property type="molecule type" value="Genomic_DNA"/>
</dbReference>
<dbReference type="InterPro" id="IPR038765">
    <property type="entry name" value="Papain-like_cys_pep_sf"/>
</dbReference>
<protein>
    <submittedName>
        <fullName evidence="2">IMP dehydrogenase</fullName>
    </submittedName>
</protein>
<gene>
    <name evidence="2" type="ORF">GCM10017083_21400</name>
</gene>
<proteinExistence type="predicted"/>